<sequence length="790" mass="82753">MTMMRTEYWNRSTNTVRGGPTGHGESLTDMESYLLPLDQIRDSSLHGWGVARGLAVSAAPGATSVQVSTGTAVDASGRVIALAEGGLAVVDPDVDPHQPQNVPTVPVGADGLAISTGTATGDRFLTVTWAEVIGENQLVLFHAPWLRLQPTAGFQDSGDQIVLALLTLDAGGAVRVVSAGPRRAVPVFAGRVELRCPRATASPEPHVEQVAVAELAARDDGGVDVDLLASDGGRWTAVSVAGTGRVGIGARDPTAPLEVDGGADDAPAVRLVSSGTGRGAGLLMANSGARAYGVHAGSDGSLHLTDQTAQADRLVVDGNGNVGVGVAAGQARRILHVSGDEVHSGGLGAGFSFADRGTSAFVDNPAAGERWVWYAQGGSARLWSGVDRLTISPTGEGGGLDVPRRMRVRQGGDWSAGIWFYQSAPQGDRAFVGMVDDDHVGLWGNNGGTWGLQMNTANGWVGIGIGKVQRPLHVWGSEIHSGGSGAGFSFEDRLVSGLVETPWAGERWVWYAYGGSARLWSGVDRLTVSPTGEGGGLDVPRRMRVRQGGDGSAGIWLFQDAPNADRAFIGMSDDTHLGFWGNNGAWWGLQMNTASGNVSIGQTPPYSNVRLRVEGSDIGLTARARQAAIFYGNVTVSGVLQQAGAAFRIDHPVDPATRYLVHSAVASPEMLTVYTGTATTDDSGTATVALPEFFEALNRDCCYQLTPIGEQAQAVVAEEVRDNAFTIRTDRPGVRVSWQITGVRQDVWARAHRIDVEETKPAAELNSFLHPELHGHPASSGVPSSAADEG</sequence>
<gene>
    <name evidence="2" type="ORF">ACFQ16_10180</name>
</gene>
<dbReference type="Proteomes" id="UP001597018">
    <property type="component" value="Unassembled WGS sequence"/>
</dbReference>
<accession>A0ABW3FQK2</accession>
<dbReference type="RefSeq" id="WP_380757481.1">
    <property type="nucleotide sequence ID" value="NZ_JBHTIW010000005.1"/>
</dbReference>
<name>A0ABW3FQK2_9PSEU</name>
<feature type="region of interest" description="Disordered" evidence="1">
    <location>
        <begin position="771"/>
        <end position="790"/>
    </location>
</feature>
<proteinExistence type="predicted"/>
<evidence type="ECO:0000313" key="3">
    <source>
        <dbReference type="Proteomes" id="UP001597018"/>
    </source>
</evidence>
<keyword evidence="3" id="KW-1185">Reference proteome</keyword>
<dbReference type="EMBL" id="JBHTIW010000005">
    <property type="protein sequence ID" value="MFD0920108.1"/>
    <property type="molecule type" value="Genomic_DNA"/>
</dbReference>
<reference evidence="3" key="1">
    <citation type="journal article" date="2019" name="Int. J. Syst. Evol. Microbiol.">
        <title>The Global Catalogue of Microorganisms (GCM) 10K type strain sequencing project: providing services to taxonomists for standard genome sequencing and annotation.</title>
        <authorList>
            <consortium name="The Broad Institute Genomics Platform"/>
            <consortium name="The Broad Institute Genome Sequencing Center for Infectious Disease"/>
            <person name="Wu L."/>
            <person name="Ma J."/>
        </authorList>
    </citation>
    <scope>NUCLEOTIDE SEQUENCE [LARGE SCALE GENOMIC DNA]</scope>
    <source>
        <strain evidence="3">CCUG 56401</strain>
    </source>
</reference>
<comment type="caution">
    <text evidence="2">The sequence shown here is derived from an EMBL/GenBank/DDBJ whole genome shotgun (WGS) entry which is preliminary data.</text>
</comment>
<protein>
    <submittedName>
        <fullName evidence="2">Uncharacterized protein</fullName>
    </submittedName>
</protein>
<evidence type="ECO:0000313" key="2">
    <source>
        <dbReference type="EMBL" id="MFD0920108.1"/>
    </source>
</evidence>
<evidence type="ECO:0000256" key="1">
    <source>
        <dbReference type="SAM" id="MobiDB-lite"/>
    </source>
</evidence>
<organism evidence="2 3">
    <name type="scientific">Saccharopolyspora rosea</name>
    <dbReference type="NCBI Taxonomy" id="524884"/>
    <lineage>
        <taxon>Bacteria</taxon>
        <taxon>Bacillati</taxon>
        <taxon>Actinomycetota</taxon>
        <taxon>Actinomycetes</taxon>
        <taxon>Pseudonocardiales</taxon>
        <taxon>Pseudonocardiaceae</taxon>
        <taxon>Saccharopolyspora</taxon>
    </lineage>
</organism>
<feature type="region of interest" description="Disordered" evidence="1">
    <location>
        <begin position="1"/>
        <end position="27"/>
    </location>
</feature>